<proteinExistence type="predicted"/>
<evidence type="ECO:0000313" key="3">
    <source>
        <dbReference type="RefSeq" id="XP_013416397.1"/>
    </source>
</evidence>
<accession>A0A1S3K187</accession>
<sequence length="263" mass="29897">MKTCCCCCSLRTGSVFSGVWGLLFASLALAAYIFFVITLEIAQGSLGTGQPDTASVLNTIYAFQNRYTVYVGLAVSFLWFISCIVLFAGICVKNRWCLVPWLVFTILATLYLIAVLVLVLVYGVVLLYTFWLFWVIVGVLFLIIVFDIYALICVGFYFRELTMEREMEENRAMRMVQYNGNHDQGGKPAYAYAAGGYPQYPQQRQNDYISQKQGHAVFSPYGTEFDDHGSYKKPPTGGYVNQGYQYRPSYHGGGYEYDYNKRY</sequence>
<gene>
    <name evidence="3 4" type="primary">LOC106177979</name>
</gene>
<keyword evidence="1" id="KW-0812">Transmembrane</keyword>
<feature type="transmembrane region" description="Helical" evidence="1">
    <location>
        <begin position="67"/>
        <end position="89"/>
    </location>
</feature>
<keyword evidence="2" id="KW-1185">Reference proteome</keyword>
<evidence type="ECO:0000256" key="1">
    <source>
        <dbReference type="SAM" id="Phobius"/>
    </source>
</evidence>
<dbReference type="Proteomes" id="UP000085678">
    <property type="component" value="Unplaced"/>
</dbReference>
<dbReference type="PANTHER" id="PTHR36694">
    <property type="entry name" value="PASIFLORA 1, ISOFORM A-RELATED"/>
    <property type="match status" value="1"/>
</dbReference>
<dbReference type="RefSeq" id="XP_013416398.1">
    <property type="nucleotide sequence ID" value="XM_013560944.2"/>
</dbReference>
<dbReference type="OrthoDB" id="8190053at2759"/>
<keyword evidence="1" id="KW-0472">Membrane</keyword>
<dbReference type="RefSeq" id="XP_013416397.1">
    <property type="nucleotide sequence ID" value="XM_013560943.2"/>
</dbReference>
<dbReference type="AlphaFoldDB" id="A0A1S3K187"/>
<feature type="transmembrane region" description="Helical" evidence="1">
    <location>
        <begin position="131"/>
        <end position="158"/>
    </location>
</feature>
<dbReference type="PANTHER" id="PTHR36694:SF11">
    <property type="entry name" value="LP21121P-RELATED"/>
    <property type="match status" value="1"/>
</dbReference>
<organism evidence="4">
    <name type="scientific">Lingula anatina</name>
    <name type="common">Brachiopod</name>
    <name type="synonym">Lingula unguis</name>
    <dbReference type="NCBI Taxonomy" id="7574"/>
    <lineage>
        <taxon>Eukaryota</taxon>
        <taxon>Metazoa</taxon>
        <taxon>Spiralia</taxon>
        <taxon>Lophotrochozoa</taxon>
        <taxon>Brachiopoda</taxon>
        <taxon>Linguliformea</taxon>
        <taxon>Lingulata</taxon>
        <taxon>Lingulida</taxon>
        <taxon>Linguloidea</taxon>
        <taxon>Lingulidae</taxon>
        <taxon>Lingula</taxon>
    </lineage>
</organism>
<feature type="transmembrane region" description="Helical" evidence="1">
    <location>
        <begin position="101"/>
        <end position="125"/>
    </location>
</feature>
<dbReference type="GeneID" id="106177979"/>
<name>A0A1S3K187_LINAN</name>
<feature type="transmembrane region" description="Helical" evidence="1">
    <location>
        <begin position="19"/>
        <end position="39"/>
    </location>
</feature>
<dbReference type="OMA" id="WIVAEFI"/>
<evidence type="ECO:0000313" key="4">
    <source>
        <dbReference type="RefSeq" id="XP_013416398.1"/>
    </source>
</evidence>
<dbReference type="KEGG" id="lak:106177979"/>
<evidence type="ECO:0000313" key="2">
    <source>
        <dbReference type="Proteomes" id="UP000085678"/>
    </source>
</evidence>
<reference evidence="3 4" key="1">
    <citation type="submission" date="2023-09" db="UniProtKB">
        <authorList>
            <consortium name="RefSeq"/>
        </authorList>
    </citation>
    <scope>IDENTIFICATION</scope>
    <source>
        <tissue evidence="3 4">Gonads</tissue>
    </source>
</reference>
<protein>
    <submittedName>
        <fullName evidence="3">Uncharacterized protein LOC106177979 isoform X1</fullName>
    </submittedName>
    <submittedName>
        <fullName evidence="4">Uncharacterized protein LOC106177979 isoform X2</fullName>
    </submittedName>
</protein>
<keyword evidence="1" id="KW-1133">Transmembrane helix</keyword>